<gene>
    <name evidence="1" type="ORF">SSM_00453</name>
</gene>
<dbReference type="AlphaFoldDB" id="A0A829F793"/>
<proteinExistence type="predicted"/>
<reference evidence="1 2" key="1">
    <citation type="submission" date="2013-02" db="EMBL/GenBank/DDBJ databases">
        <title>The Genome Sequence of Enterococcus faecium HM1072.</title>
        <authorList>
            <consortium name="The Broad Institute Genome Sequencing Platform"/>
            <consortium name="The Broad Institute Genome Sequencing Center for Infectious Disease"/>
            <person name="Earl A.M."/>
            <person name="Gilmore M.S."/>
            <person name="Lebreton F."/>
            <person name="Courvalin P."/>
            <person name="Walker B."/>
            <person name="Young S.K."/>
            <person name="Zeng Q."/>
            <person name="Gargeya S."/>
            <person name="Fitzgerald M."/>
            <person name="Haas B."/>
            <person name="Abouelleil A."/>
            <person name="Alvarado L."/>
            <person name="Arachchi H.M."/>
            <person name="Berlin A.M."/>
            <person name="Chapman S.B."/>
            <person name="Dewar J."/>
            <person name="Goldberg J."/>
            <person name="Griggs A."/>
            <person name="Gujja S."/>
            <person name="Hansen M."/>
            <person name="Howarth C."/>
            <person name="Imamovic A."/>
            <person name="Larimer J."/>
            <person name="McCowan C."/>
            <person name="Murphy C."/>
            <person name="Neiman D."/>
            <person name="Pearson M."/>
            <person name="Priest M."/>
            <person name="Roberts A."/>
            <person name="Saif S."/>
            <person name="Shea T."/>
            <person name="Sisk P."/>
            <person name="Sykes S."/>
            <person name="Wortman J."/>
            <person name="Nusbaum C."/>
            <person name="Birren B."/>
        </authorList>
    </citation>
    <scope>NUCLEOTIDE SEQUENCE [LARGE SCALE GENOMIC DNA]</scope>
    <source>
        <strain evidence="1 2">HM1072</strain>
    </source>
</reference>
<sequence>MDWSAFFSDLTDWMRQANQVLQRYPITSDQYWEWLVRTTGELGNKYNNHPLVVKILGTIIGYQDENYKKLSGR</sequence>
<dbReference type="RefSeq" id="WP_002331115.1">
    <property type="nucleotide sequence ID" value="NZ_KB949503.1"/>
</dbReference>
<organism evidence="1 2">
    <name type="scientific">Enterococcus faecium EnGen0192</name>
    <dbReference type="NCBI Taxonomy" id="1157487"/>
    <lineage>
        <taxon>Bacteria</taxon>
        <taxon>Bacillati</taxon>
        <taxon>Bacillota</taxon>
        <taxon>Bacilli</taxon>
        <taxon>Lactobacillales</taxon>
        <taxon>Enterococcaceae</taxon>
        <taxon>Enterococcus</taxon>
    </lineage>
</organism>
<accession>A0A829F793</accession>
<evidence type="ECO:0000313" key="1">
    <source>
        <dbReference type="EMBL" id="EOM27892.1"/>
    </source>
</evidence>
<dbReference type="Proteomes" id="UP000013897">
    <property type="component" value="Unassembled WGS sequence"/>
</dbReference>
<name>A0A829F793_ENTFC</name>
<protein>
    <recommendedName>
        <fullName evidence="3">Phage protein</fullName>
    </recommendedName>
</protein>
<comment type="caution">
    <text evidence="1">The sequence shown here is derived from an EMBL/GenBank/DDBJ whole genome shotgun (WGS) entry which is preliminary data.</text>
</comment>
<evidence type="ECO:0008006" key="3">
    <source>
        <dbReference type="Google" id="ProtNLM"/>
    </source>
</evidence>
<dbReference type="EMBL" id="AITY01000006">
    <property type="protein sequence ID" value="EOM27892.1"/>
    <property type="molecule type" value="Genomic_DNA"/>
</dbReference>
<evidence type="ECO:0000313" key="2">
    <source>
        <dbReference type="Proteomes" id="UP000013897"/>
    </source>
</evidence>